<comment type="catalytic activity">
    <reaction evidence="8 9">
        <text>N(2)-acetyl-L-ornithine + L-glutamate = N-acetyl-L-glutamate + L-ornithine</text>
        <dbReference type="Rhea" id="RHEA:15349"/>
        <dbReference type="ChEBI" id="CHEBI:29985"/>
        <dbReference type="ChEBI" id="CHEBI:44337"/>
        <dbReference type="ChEBI" id="CHEBI:46911"/>
        <dbReference type="ChEBI" id="CHEBI:57805"/>
        <dbReference type="EC" id="2.3.1.35"/>
    </reaction>
</comment>
<feature type="active site" description="Nucleophile" evidence="9">
    <location>
        <position position="177"/>
    </location>
</feature>
<comment type="function">
    <text evidence="9">Catalyzes two activities which are involved in the cyclic version of arginine biosynthesis: the synthesis of N-acetylglutamate from glutamate and acetyl-CoA as the acetyl donor, and of ornithine by transacetylation between N(2)-acetylornithine and glutamate.</text>
</comment>
<organism evidence="10 11">
    <name type="scientific">Paludibaculum fermentans</name>
    <dbReference type="NCBI Taxonomy" id="1473598"/>
    <lineage>
        <taxon>Bacteria</taxon>
        <taxon>Pseudomonadati</taxon>
        <taxon>Acidobacteriota</taxon>
        <taxon>Terriglobia</taxon>
        <taxon>Bryobacterales</taxon>
        <taxon>Bryobacteraceae</taxon>
        <taxon>Paludibaculum</taxon>
    </lineage>
</organism>
<feature type="binding site" evidence="9">
    <location>
        <position position="144"/>
    </location>
    <ligand>
        <name>substrate</name>
    </ligand>
</feature>
<dbReference type="UniPathway" id="UPA00068">
    <property type="reaction ID" value="UER00106"/>
</dbReference>
<evidence type="ECO:0000256" key="1">
    <source>
        <dbReference type="ARBA" id="ARBA00006774"/>
    </source>
</evidence>
<dbReference type="GO" id="GO:0006526">
    <property type="term" value="P:L-arginine biosynthetic process"/>
    <property type="evidence" value="ECO:0007669"/>
    <property type="project" value="UniProtKB-UniRule"/>
</dbReference>
<comment type="catalytic activity">
    <reaction evidence="9">
        <text>L-glutamate + acetyl-CoA = N-acetyl-L-glutamate + CoA + H(+)</text>
        <dbReference type="Rhea" id="RHEA:24292"/>
        <dbReference type="ChEBI" id="CHEBI:15378"/>
        <dbReference type="ChEBI" id="CHEBI:29985"/>
        <dbReference type="ChEBI" id="CHEBI:44337"/>
        <dbReference type="ChEBI" id="CHEBI:57287"/>
        <dbReference type="ChEBI" id="CHEBI:57288"/>
        <dbReference type="EC" id="2.3.1.1"/>
    </reaction>
</comment>
<dbReference type="Gene3D" id="3.60.70.12">
    <property type="entry name" value="L-amino peptidase D-ALA esterase/amidase"/>
    <property type="match status" value="1"/>
</dbReference>
<comment type="pathway">
    <text evidence="9">Amino-acid biosynthesis; L-arginine biosynthesis; L-ornithine and N-acetyl-L-glutamate from L-glutamate and N(2)-acetyl-L-ornithine (cyclic): step 1/1.</text>
</comment>
<feature type="site" description="Involved in the stabilization of negative charge on the oxyanion by the formation of the oxyanion hole" evidence="9">
    <location>
        <position position="107"/>
    </location>
</feature>
<dbReference type="SUPFAM" id="SSF56266">
    <property type="entry name" value="DmpA/ArgJ-like"/>
    <property type="match status" value="1"/>
</dbReference>
<dbReference type="AlphaFoldDB" id="A0A7S7SJN4"/>
<gene>
    <name evidence="9 10" type="primary">argJ</name>
    <name evidence="10" type="ORF">IRI77_36970</name>
</gene>
<dbReference type="EC" id="2.3.1.35" evidence="9"/>
<dbReference type="Pfam" id="PF01960">
    <property type="entry name" value="ArgJ"/>
    <property type="match status" value="1"/>
</dbReference>
<proteinExistence type="inferred from homology"/>
<keyword evidence="5 9" id="KW-0808">Transferase</keyword>
<dbReference type="GO" id="GO:0005737">
    <property type="term" value="C:cytoplasm"/>
    <property type="evidence" value="ECO:0007669"/>
    <property type="project" value="UniProtKB-SubCell"/>
</dbReference>
<evidence type="ECO:0000313" key="11">
    <source>
        <dbReference type="Proteomes" id="UP000593892"/>
    </source>
</evidence>
<keyword evidence="4 9" id="KW-0028">Amino-acid biosynthesis</keyword>
<dbReference type="RefSeq" id="WP_194449930.1">
    <property type="nucleotide sequence ID" value="NZ_CP063849.1"/>
</dbReference>
<dbReference type="InterPro" id="IPR016117">
    <property type="entry name" value="ArgJ-like_dom_sf"/>
</dbReference>
<feature type="site" description="Cleavage; by autolysis" evidence="9">
    <location>
        <begin position="176"/>
        <end position="177"/>
    </location>
</feature>
<evidence type="ECO:0000256" key="4">
    <source>
        <dbReference type="ARBA" id="ARBA00022605"/>
    </source>
</evidence>
<dbReference type="InterPro" id="IPR002813">
    <property type="entry name" value="Arg_biosynth_ArgJ"/>
</dbReference>
<feature type="binding site" evidence="9">
    <location>
        <position position="385"/>
    </location>
    <ligand>
        <name>substrate</name>
    </ligand>
</feature>
<dbReference type="NCBIfam" id="NF003802">
    <property type="entry name" value="PRK05388.1"/>
    <property type="match status" value="1"/>
</dbReference>
<dbReference type="EC" id="2.3.1.1" evidence="9"/>
<keyword evidence="9" id="KW-0511">Multifunctional enzyme</keyword>
<evidence type="ECO:0000256" key="5">
    <source>
        <dbReference type="ARBA" id="ARBA00022679"/>
    </source>
</evidence>
<evidence type="ECO:0000256" key="8">
    <source>
        <dbReference type="ARBA" id="ARBA00049439"/>
    </source>
</evidence>
<keyword evidence="11" id="KW-1185">Reference proteome</keyword>
<keyword evidence="6 9" id="KW-0068">Autocatalytic cleavage</keyword>
<feature type="chain" id="PRO_5033185745" description="Arginine biosynthesis bifunctional protein ArgJ alpha chain" evidence="9">
    <location>
        <begin position="1"/>
        <end position="176"/>
    </location>
</feature>
<dbReference type="PANTHER" id="PTHR23100">
    <property type="entry name" value="ARGININE BIOSYNTHESIS BIFUNCTIONAL PROTEIN ARGJ"/>
    <property type="match status" value="1"/>
</dbReference>
<dbReference type="Proteomes" id="UP000593892">
    <property type="component" value="Chromosome"/>
</dbReference>
<dbReference type="KEGG" id="pfer:IRI77_36970"/>
<feature type="chain" id="PRO_5033185744" description="Arginine biosynthesis bifunctional protein ArgJ beta chain" evidence="9">
    <location>
        <begin position="177"/>
        <end position="385"/>
    </location>
</feature>
<feature type="binding site" evidence="9">
    <location>
        <position position="380"/>
    </location>
    <ligand>
        <name>substrate</name>
    </ligand>
</feature>
<dbReference type="GO" id="GO:0004042">
    <property type="term" value="F:L-glutamate N-acetyltransferase activity"/>
    <property type="evidence" value="ECO:0007669"/>
    <property type="project" value="UniProtKB-UniRule"/>
</dbReference>
<dbReference type="PANTHER" id="PTHR23100:SF0">
    <property type="entry name" value="ARGININE BIOSYNTHESIS BIFUNCTIONAL PROTEIN ARGJ, MITOCHONDRIAL"/>
    <property type="match status" value="1"/>
</dbReference>
<keyword evidence="9" id="KW-0963">Cytoplasm</keyword>
<dbReference type="NCBIfam" id="TIGR00120">
    <property type="entry name" value="ArgJ"/>
    <property type="match status" value="1"/>
</dbReference>
<evidence type="ECO:0000256" key="2">
    <source>
        <dbReference type="ARBA" id="ARBA00011475"/>
    </source>
</evidence>
<dbReference type="FunFam" id="3.10.20.340:FF:000001">
    <property type="entry name" value="Arginine biosynthesis bifunctional protein ArgJ, chloroplastic"/>
    <property type="match status" value="1"/>
</dbReference>
<evidence type="ECO:0000256" key="6">
    <source>
        <dbReference type="ARBA" id="ARBA00022813"/>
    </source>
</evidence>
<evidence type="ECO:0000256" key="9">
    <source>
        <dbReference type="HAMAP-Rule" id="MF_01106"/>
    </source>
</evidence>
<protein>
    <recommendedName>
        <fullName evidence="9">Arginine biosynthesis bifunctional protein ArgJ</fullName>
    </recommendedName>
    <domain>
        <recommendedName>
            <fullName evidence="9">Glutamate N-acetyltransferase</fullName>
            <ecNumber evidence="9">2.3.1.35</ecNumber>
        </recommendedName>
        <alternativeName>
            <fullName evidence="9">Ornithine acetyltransferase</fullName>
            <shortName evidence="9">OATase</shortName>
        </alternativeName>
        <alternativeName>
            <fullName evidence="9">Ornithine transacetylase</fullName>
        </alternativeName>
    </domain>
    <domain>
        <recommendedName>
            <fullName evidence="9">Amino-acid acetyltransferase</fullName>
            <ecNumber evidence="9">2.3.1.1</ecNumber>
        </recommendedName>
        <alternativeName>
            <fullName evidence="9">N-acetylglutamate synthase</fullName>
            <shortName evidence="9">AGSase</shortName>
        </alternativeName>
    </domain>
    <component>
        <recommendedName>
            <fullName evidence="9">Arginine biosynthesis bifunctional protein ArgJ alpha chain</fullName>
        </recommendedName>
    </component>
    <component>
        <recommendedName>
            <fullName evidence="9">Arginine biosynthesis bifunctional protein ArgJ beta chain</fullName>
        </recommendedName>
    </component>
</protein>
<evidence type="ECO:0000313" key="10">
    <source>
        <dbReference type="EMBL" id="QOY88267.1"/>
    </source>
</evidence>
<comment type="subcellular location">
    <subcellularLocation>
        <location evidence="9">Cytoplasm</location>
    </subcellularLocation>
</comment>
<dbReference type="HAMAP" id="MF_01106">
    <property type="entry name" value="ArgJ"/>
    <property type="match status" value="1"/>
</dbReference>
<name>A0A7S7SJN4_PALFE</name>
<feature type="site" description="Involved in the stabilization of negative charge on the oxyanion by the formation of the oxyanion hole" evidence="9">
    <location>
        <position position="108"/>
    </location>
</feature>
<comment type="subunit">
    <text evidence="2 9">Heterotetramer of two alpha and two beta chains.</text>
</comment>
<dbReference type="Gene3D" id="3.10.20.340">
    <property type="entry name" value="ArgJ beta chain, C-terminal domain"/>
    <property type="match status" value="1"/>
</dbReference>
<evidence type="ECO:0000256" key="7">
    <source>
        <dbReference type="ARBA" id="ARBA00023315"/>
    </source>
</evidence>
<dbReference type="GO" id="GO:0006592">
    <property type="term" value="P:ornithine biosynthetic process"/>
    <property type="evidence" value="ECO:0007669"/>
    <property type="project" value="TreeGrafter"/>
</dbReference>
<comment type="similarity">
    <text evidence="1 9">Belongs to the ArgJ family.</text>
</comment>
<dbReference type="InterPro" id="IPR042195">
    <property type="entry name" value="ArgJ_beta_C"/>
</dbReference>
<dbReference type="CDD" id="cd02152">
    <property type="entry name" value="OAT"/>
    <property type="match status" value="1"/>
</dbReference>
<keyword evidence="3 9" id="KW-0055">Arginine biosynthesis</keyword>
<keyword evidence="7 9" id="KW-0012">Acyltransferase</keyword>
<accession>A0A7S7SJN4</accession>
<dbReference type="EMBL" id="CP063849">
    <property type="protein sequence ID" value="QOY88267.1"/>
    <property type="molecule type" value="Genomic_DNA"/>
</dbReference>
<dbReference type="FunFam" id="3.60.70.12:FF:000001">
    <property type="entry name" value="Arginine biosynthesis bifunctional protein ArgJ, chloroplastic"/>
    <property type="match status" value="1"/>
</dbReference>
<sequence length="385" mass="40146">MNLPLGFRYSALYAGIRKAAKPDLALIVSDTPASAAAVFTTNRVQAAPVKLSRENLVQTGGVARAVLVNAGNANCATRTGAKVALATTRAAAKTLGCKAAEILPSSTGVIGMELDPNLITNALPALAEGLTAGKFLDCADAILTTDLVRKVAYAEAGGARLAGMTKGSGMIHPGMATTLAYVVTDAVVSPTVLQSCLKVAVGRSYNRLSVDGDMSTNDTLLVLANGASGIRPKREEFQAALDEVCQSLAKQIARDGEGAQKFVEIEVSGAKDEASATRIARAIANSPLVKTAIAGSDANWGRILCAAGYSGATFEPEQVDIFLQGVKVCRRGLAAPFDEAALKTRLDEKDCSIRFLIAGEGKGSCRFWTCDLTHGYIDINASYRT</sequence>
<dbReference type="GO" id="GO:0004358">
    <property type="term" value="F:L-glutamate N-acetyltransferase activity, acting on acetyl-L-ornithine as donor"/>
    <property type="evidence" value="ECO:0007669"/>
    <property type="project" value="UniProtKB-UniRule"/>
</dbReference>
<feature type="binding site" evidence="9">
    <location>
        <position position="177"/>
    </location>
    <ligand>
        <name>substrate</name>
    </ligand>
</feature>
<comment type="pathway">
    <text evidence="9">Amino-acid biosynthesis; L-arginine biosynthesis; N(2)-acetyl-L-ornithine from L-glutamate: step 1/4.</text>
</comment>
<evidence type="ECO:0000256" key="3">
    <source>
        <dbReference type="ARBA" id="ARBA00022571"/>
    </source>
</evidence>
<feature type="binding site" evidence="9">
    <location>
        <position position="166"/>
    </location>
    <ligand>
        <name>substrate</name>
    </ligand>
</feature>
<feature type="binding site" evidence="9">
    <location>
        <position position="257"/>
    </location>
    <ligand>
        <name>substrate</name>
    </ligand>
</feature>
<reference evidence="10 11" key="1">
    <citation type="submission" date="2020-10" db="EMBL/GenBank/DDBJ databases">
        <title>Complete genome sequence of Paludibaculum fermentans P105T, a facultatively anaerobic acidobacterium capable of dissimilatory Fe(III) reduction.</title>
        <authorList>
            <person name="Dedysh S.N."/>
            <person name="Beletsky A.V."/>
            <person name="Kulichevskaya I.S."/>
            <person name="Mardanov A.V."/>
            <person name="Ravin N.V."/>
        </authorList>
    </citation>
    <scope>NUCLEOTIDE SEQUENCE [LARGE SCALE GENOMIC DNA]</scope>
    <source>
        <strain evidence="10 11">P105</strain>
    </source>
</reference>